<feature type="non-terminal residue" evidence="1">
    <location>
        <position position="336"/>
    </location>
</feature>
<dbReference type="InParanoid" id="J0WW19"/>
<dbReference type="OrthoDB" id="3038759at2759"/>
<keyword evidence="2" id="KW-1185">Reference proteome</keyword>
<evidence type="ECO:0000313" key="2">
    <source>
        <dbReference type="Proteomes" id="UP000006514"/>
    </source>
</evidence>
<gene>
    <name evidence="1" type="ORF">AURDEDRAFT_116127</name>
</gene>
<feature type="non-terminal residue" evidence="1">
    <location>
        <position position="1"/>
    </location>
</feature>
<organism evidence="1 2">
    <name type="scientific">Auricularia subglabra (strain TFB-10046 / SS5)</name>
    <name type="common">White-rot fungus</name>
    <name type="synonym">Auricularia delicata (strain TFB10046)</name>
    <dbReference type="NCBI Taxonomy" id="717982"/>
    <lineage>
        <taxon>Eukaryota</taxon>
        <taxon>Fungi</taxon>
        <taxon>Dikarya</taxon>
        <taxon>Basidiomycota</taxon>
        <taxon>Agaricomycotina</taxon>
        <taxon>Agaricomycetes</taxon>
        <taxon>Auriculariales</taxon>
        <taxon>Auriculariaceae</taxon>
        <taxon>Auricularia</taxon>
    </lineage>
</organism>
<name>J0WW19_AURST</name>
<dbReference type="eggNOG" id="ENOG502SX94">
    <property type="taxonomic scope" value="Eukaryota"/>
</dbReference>
<dbReference type="KEGG" id="adl:AURDEDRAFT_116127"/>
<evidence type="ECO:0000313" key="1">
    <source>
        <dbReference type="EMBL" id="EJD39608.1"/>
    </source>
</evidence>
<protein>
    <recommendedName>
        <fullName evidence="3">F-box domain-containing protein</fullName>
    </recommendedName>
</protein>
<sequence length="336" mass="37586">MDEAAQYDQLASQQLETSLARLAEVRAPLHPVRKTPPEVLGLIFEYCWDPLPESTLLSEKPAEVRRRQRQPFQLAAVCRRWRKASLLCPKAWNSIELLLDDIPRVRYKYWVAYLSCMLGRSASVPLHIRIIRLRDDTTRDSKLIDPLVESMRRCDSLLLSATCILGDTDTLVPILISSTPALSTLHLRVSSESSILQQLSIFPSASRLTRIRTSFHFAHAQTQLPAVTFVALYEPVVSNTENDISAALSVFPNIYDLSLIDPSVRGVAPAPPLPKVVCNNVQLRIRHDSTPADHLALSDRFAFPRLTYLYLYGVAKASAARVDLAISLLPEAAPQL</sequence>
<proteinExistence type="predicted"/>
<dbReference type="AlphaFoldDB" id="J0WW19"/>
<accession>J0WW19</accession>
<reference evidence="2" key="1">
    <citation type="journal article" date="2012" name="Science">
        <title>The Paleozoic origin of enzymatic lignin decomposition reconstructed from 31 fungal genomes.</title>
        <authorList>
            <person name="Floudas D."/>
            <person name="Binder M."/>
            <person name="Riley R."/>
            <person name="Barry K."/>
            <person name="Blanchette R.A."/>
            <person name="Henrissat B."/>
            <person name="Martinez A.T."/>
            <person name="Otillar R."/>
            <person name="Spatafora J.W."/>
            <person name="Yadav J.S."/>
            <person name="Aerts A."/>
            <person name="Benoit I."/>
            <person name="Boyd A."/>
            <person name="Carlson A."/>
            <person name="Copeland A."/>
            <person name="Coutinho P.M."/>
            <person name="de Vries R.P."/>
            <person name="Ferreira P."/>
            <person name="Findley K."/>
            <person name="Foster B."/>
            <person name="Gaskell J."/>
            <person name="Glotzer D."/>
            <person name="Gorecki P."/>
            <person name="Heitman J."/>
            <person name="Hesse C."/>
            <person name="Hori C."/>
            <person name="Igarashi K."/>
            <person name="Jurgens J.A."/>
            <person name="Kallen N."/>
            <person name="Kersten P."/>
            <person name="Kohler A."/>
            <person name="Kuees U."/>
            <person name="Kumar T.K.A."/>
            <person name="Kuo A."/>
            <person name="LaButti K."/>
            <person name="Larrondo L.F."/>
            <person name="Lindquist E."/>
            <person name="Ling A."/>
            <person name="Lombard V."/>
            <person name="Lucas S."/>
            <person name="Lundell T."/>
            <person name="Martin R."/>
            <person name="McLaughlin D.J."/>
            <person name="Morgenstern I."/>
            <person name="Morin E."/>
            <person name="Murat C."/>
            <person name="Nagy L.G."/>
            <person name="Nolan M."/>
            <person name="Ohm R.A."/>
            <person name="Patyshakuliyeva A."/>
            <person name="Rokas A."/>
            <person name="Ruiz-Duenas F.J."/>
            <person name="Sabat G."/>
            <person name="Salamov A."/>
            <person name="Samejima M."/>
            <person name="Schmutz J."/>
            <person name="Slot J.C."/>
            <person name="St John F."/>
            <person name="Stenlid J."/>
            <person name="Sun H."/>
            <person name="Sun S."/>
            <person name="Syed K."/>
            <person name="Tsang A."/>
            <person name="Wiebenga A."/>
            <person name="Young D."/>
            <person name="Pisabarro A."/>
            <person name="Eastwood D.C."/>
            <person name="Martin F."/>
            <person name="Cullen D."/>
            <person name="Grigoriev I.V."/>
            <person name="Hibbett D.S."/>
        </authorList>
    </citation>
    <scope>NUCLEOTIDE SEQUENCE [LARGE SCALE GENOMIC DNA]</scope>
    <source>
        <strain evidence="2">TFB10046</strain>
    </source>
</reference>
<dbReference type="Proteomes" id="UP000006514">
    <property type="component" value="Unassembled WGS sequence"/>
</dbReference>
<dbReference type="EMBL" id="JH687812">
    <property type="protein sequence ID" value="EJD39608.1"/>
    <property type="molecule type" value="Genomic_DNA"/>
</dbReference>
<evidence type="ECO:0008006" key="3">
    <source>
        <dbReference type="Google" id="ProtNLM"/>
    </source>
</evidence>